<protein>
    <submittedName>
        <fullName evidence="1">Uncharacterized protein</fullName>
    </submittedName>
</protein>
<reference evidence="1 2" key="1">
    <citation type="submission" date="2016-10" db="EMBL/GenBank/DDBJ databases">
        <title>Draft genome sequence of Coniochaeta ligniaria NRRL30616, a lignocellulolytic fungus for bioabatement of inhibitors in plant biomass hydrolysates.</title>
        <authorList>
            <consortium name="DOE Joint Genome Institute"/>
            <person name="Jimenez D.J."/>
            <person name="Hector R.E."/>
            <person name="Riley R."/>
            <person name="Sun H."/>
            <person name="Grigoriev I.V."/>
            <person name="Van Elsas J.D."/>
            <person name="Nichols N.N."/>
        </authorList>
    </citation>
    <scope>NUCLEOTIDE SEQUENCE [LARGE SCALE GENOMIC DNA]</scope>
    <source>
        <strain evidence="1 2">NRRL 30616</strain>
    </source>
</reference>
<accession>A0A1J7JNK5</accession>
<dbReference type="Proteomes" id="UP000182658">
    <property type="component" value="Unassembled WGS sequence"/>
</dbReference>
<proteinExistence type="predicted"/>
<dbReference type="InParanoid" id="A0A1J7JNK5"/>
<sequence>MPAAAFEGDIDRLVAKLVLRLLPAGRAGRDTVCFMRDPEFCDEINLNKPMREAYHDLSTVLVSETLRGGLDAPGKAVLDRHSPDADGRGCFFYAPPVGLNGLVRFGTVGLVVASDQTATPETFVDLATGLSVSGTRTLSTRELAAQHEHVLHARAPATDDGGRRQPCIIALYDEETERQARPVQTALTQNITTFVVWMAIFWPGRKLTDLPIRGMAAHAELVEHTVEALLHVRIVRRRGDGIKLSRPHGMRLLRFCSHRPTWWRFPNAAVLLSIAADQEHGPTKRLLVRLAWLSIQAKRLVDSNPGVLARGAIDAAGAWLADLNRTAEQGHRMGDMVRTGYLWVLLVAFVKTNVERLRGTAAAAGDLLRPDVAHVVWNEMKDGEVQPPLDRPAFATVADEIDSLEESCRILADSDHMPRLWDILGHAFNDKSFRVTRNEDGTYSAFDPATKAVLELGDHADYVDYVFTSALNGAKKLYAFTTHFELVGGRPRPHNITFQIPRNVLTEDYVPSARR</sequence>
<gene>
    <name evidence="1" type="ORF">CONLIGDRAFT_629161</name>
</gene>
<name>A0A1J7JNK5_9PEZI</name>
<organism evidence="1 2">
    <name type="scientific">Coniochaeta ligniaria NRRL 30616</name>
    <dbReference type="NCBI Taxonomy" id="1408157"/>
    <lineage>
        <taxon>Eukaryota</taxon>
        <taxon>Fungi</taxon>
        <taxon>Dikarya</taxon>
        <taxon>Ascomycota</taxon>
        <taxon>Pezizomycotina</taxon>
        <taxon>Sordariomycetes</taxon>
        <taxon>Sordariomycetidae</taxon>
        <taxon>Coniochaetales</taxon>
        <taxon>Coniochaetaceae</taxon>
        <taxon>Coniochaeta</taxon>
    </lineage>
</organism>
<dbReference type="EMBL" id="KV875095">
    <property type="protein sequence ID" value="OIW31464.1"/>
    <property type="molecule type" value="Genomic_DNA"/>
</dbReference>
<evidence type="ECO:0000313" key="2">
    <source>
        <dbReference type="Proteomes" id="UP000182658"/>
    </source>
</evidence>
<dbReference type="AlphaFoldDB" id="A0A1J7JNK5"/>
<keyword evidence="2" id="KW-1185">Reference proteome</keyword>
<evidence type="ECO:0000313" key="1">
    <source>
        <dbReference type="EMBL" id="OIW31464.1"/>
    </source>
</evidence>